<feature type="region of interest" description="Disordered" evidence="1">
    <location>
        <begin position="35"/>
        <end position="75"/>
    </location>
</feature>
<feature type="compositionally biased region" description="Polar residues" evidence="1">
    <location>
        <begin position="35"/>
        <end position="49"/>
    </location>
</feature>
<evidence type="ECO:0000256" key="1">
    <source>
        <dbReference type="SAM" id="MobiDB-lite"/>
    </source>
</evidence>
<protein>
    <submittedName>
        <fullName evidence="2">Uncharacterized protein</fullName>
    </submittedName>
</protein>
<dbReference type="AlphaFoldDB" id="A0A9D4CX68"/>
<name>A0A9D4CX68_DREPO</name>
<evidence type="ECO:0000313" key="3">
    <source>
        <dbReference type="Proteomes" id="UP000828390"/>
    </source>
</evidence>
<dbReference type="EMBL" id="JAIWYP010000011">
    <property type="protein sequence ID" value="KAH3735118.1"/>
    <property type="molecule type" value="Genomic_DNA"/>
</dbReference>
<sequence length="75" mass="8190">MRWTASLISVSPLTEREEQDADVEARIGKAQSSIRRITSGNPARTSSPLRSGYSIPPCGQYVSMEQRPGEPSSQP</sequence>
<proteinExistence type="predicted"/>
<gene>
    <name evidence="2" type="ORF">DPMN_041580</name>
</gene>
<evidence type="ECO:0000313" key="2">
    <source>
        <dbReference type="EMBL" id="KAH3735118.1"/>
    </source>
</evidence>
<accession>A0A9D4CX68</accession>
<comment type="caution">
    <text evidence="2">The sequence shown here is derived from an EMBL/GenBank/DDBJ whole genome shotgun (WGS) entry which is preliminary data.</text>
</comment>
<dbReference type="Proteomes" id="UP000828390">
    <property type="component" value="Unassembled WGS sequence"/>
</dbReference>
<organism evidence="2 3">
    <name type="scientific">Dreissena polymorpha</name>
    <name type="common">Zebra mussel</name>
    <name type="synonym">Mytilus polymorpha</name>
    <dbReference type="NCBI Taxonomy" id="45954"/>
    <lineage>
        <taxon>Eukaryota</taxon>
        <taxon>Metazoa</taxon>
        <taxon>Spiralia</taxon>
        <taxon>Lophotrochozoa</taxon>
        <taxon>Mollusca</taxon>
        <taxon>Bivalvia</taxon>
        <taxon>Autobranchia</taxon>
        <taxon>Heteroconchia</taxon>
        <taxon>Euheterodonta</taxon>
        <taxon>Imparidentia</taxon>
        <taxon>Neoheterodontei</taxon>
        <taxon>Myida</taxon>
        <taxon>Dreissenoidea</taxon>
        <taxon>Dreissenidae</taxon>
        <taxon>Dreissena</taxon>
    </lineage>
</organism>
<reference evidence="2" key="1">
    <citation type="journal article" date="2019" name="bioRxiv">
        <title>The Genome of the Zebra Mussel, Dreissena polymorpha: A Resource for Invasive Species Research.</title>
        <authorList>
            <person name="McCartney M.A."/>
            <person name="Auch B."/>
            <person name="Kono T."/>
            <person name="Mallez S."/>
            <person name="Zhang Y."/>
            <person name="Obille A."/>
            <person name="Becker A."/>
            <person name="Abrahante J.E."/>
            <person name="Garbe J."/>
            <person name="Badalamenti J.P."/>
            <person name="Herman A."/>
            <person name="Mangelson H."/>
            <person name="Liachko I."/>
            <person name="Sullivan S."/>
            <person name="Sone E.D."/>
            <person name="Koren S."/>
            <person name="Silverstein K.A.T."/>
            <person name="Beckman K.B."/>
            <person name="Gohl D.M."/>
        </authorList>
    </citation>
    <scope>NUCLEOTIDE SEQUENCE</scope>
    <source>
        <strain evidence="2">Duluth1</strain>
        <tissue evidence="2">Whole animal</tissue>
    </source>
</reference>
<reference evidence="2" key="2">
    <citation type="submission" date="2020-11" db="EMBL/GenBank/DDBJ databases">
        <authorList>
            <person name="McCartney M.A."/>
            <person name="Auch B."/>
            <person name="Kono T."/>
            <person name="Mallez S."/>
            <person name="Becker A."/>
            <person name="Gohl D.M."/>
            <person name="Silverstein K.A.T."/>
            <person name="Koren S."/>
            <person name="Bechman K.B."/>
            <person name="Herman A."/>
            <person name="Abrahante J.E."/>
            <person name="Garbe J."/>
        </authorList>
    </citation>
    <scope>NUCLEOTIDE SEQUENCE</scope>
    <source>
        <strain evidence="2">Duluth1</strain>
        <tissue evidence="2">Whole animal</tissue>
    </source>
</reference>
<keyword evidence="3" id="KW-1185">Reference proteome</keyword>